<evidence type="ECO:0000256" key="3">
    <source>
        <dbReference type="ARBA" id="ARBA00012674"/>
    </source>
</evidence>
<evidence type="ECO:0000256" key="13">
    <source>
        <dbReference type="ARBA" id="ARBA00022927"/>
    </source>
</evidence>
<dbReference type="GO" id="GO:0016887">
    <property type="term" value="F:ATP hydrolysis activity"/>
    <property type="evidence" value="ECO:0000318"/>
    <property type="project" value="GO_Central"/>
</dbReference>
<dbReference type="InterPro" id="IPR029067">
    <property type="entry name" value="CDC48_domain_2-like_sf"/>
</dbReference>
<dbReference type="EC" id="3.6.4.6" evidence="3 15"/>
<dbReference type="InterPro" id="IPR003338">
    <property type="entry name" value="CDC4_N-term_subdom"/>
</dbReference>
<dbReference type="GO" id="GO:0005795">
    <property type="term" value="C:Golgi stack"/>
    <property type="evidence" value="ECO:0000318"/>
    <property type="project" value="GO_Central"/>
</dbReference>
<organism evidence="19 20">
    <name type="scientific">Marchantia polymorpha</name>
    <name type="common">Common liverwort</name>
    <name type="synonym">Marchantia aquatica</name>
    <dbReference type="NCBI Taxonomy" id="3197"/>
    <lineage>
        <taxon>Eukaryota</taxon>
        <taxon>Viridiplantae</taxon>
        <taxon>Streptophyta</taxon>
        <taxon>Embryophyta</taxon>
        <taxon>Marchantiophyta</taxon>
        <taxon>Marchantiopsida</taxon>
        <taxon>Marchantiidae</taxon>
        <taxon>Marchantiales</taxon>
        <taxon>Marchantiaceae</taxon>
        <taxon>Marchantia</taxon>
    </lineage>
</organism>
<dbReference type="GO" id="GO:0046872">
    <property type="term" value="F:metal ion binding"/>
    <property type="evidence" value="ECO:0007669"/>
    <property type="project" value="UniProtKB-UniRule"/>
</dbReference>
<evidence type="ECO:0000313" key="19">
    <source>
        <dbReference type="EMBL" id="PTQ32004.1"/>
    </source>
</evidence>
<comment type="similarity">
    <text evidence="2 15">Belongs to the AAA ATPase family.</text>
</comment>
<sequence length="770" mass="84221">MSNSRYRPVPHSDGQLGRPVERPGYSNQDKMSSSSQGTTMKVMNSPGTDCALTNCAYVSPSDLPRFVLRQGLSSGLGLVGNSMVLTILASEVIQPGAIGLNAIHRRNVKVSANDSVTVVRFVPPERGFNLVLLTVELEFVKFRGKPEQLDAQILAKELQKRFAGQVLTVGQKVTFEYVGTNYTFCVNQTLLEGNSGNDDSTRGILTSETHFMFETPGNSGIKMLNQSGGSSTNLFKSKDFNFQKLGIGGLDNEFQDIFRRAFASRVFPPHVISKLGIPHVKGMLLWGPPGTGKTLIARQIGKMLNGREPKIVNGPEILSKFVGETEKNVRDLFADAEKDQREHGDGSELHIIIFDEIDAICKARGSTRDGTGVHDSIVNQLLTKIDGVESLNNILLIGMTNRKDMLDEALLRPGRLEVQIEIGLPDEKGRVQILNIHSNKMKQNSFLSENVNLEELAARTKNFSGAELEGLVKSAVSFALNRQVNFDDLNQSLDEDNIKVTMDDFLHALQEVKPAFGAAISSLEMCRLNGMLDCGPRHKRIQETGMALTEQVKTSERTPLLSCLIEGPSGSGKTALAATIAIDSDFPFIKIVSAESMVGLTESTKCGIIGKIFEDAYKSPLSIIILDDIERIIEFVNIGPRFSNLILQTLLVLIKRVPPKGRKLLVIGTTSMRSVMESMDVVSAFNVAVHVPMLNHEDIKKVLAGLNVFAPRDVDSALAVLDEEMPIKKLLTLVEMSAQGKSGEGAEAVYAGKEKIDISRFVDCYNDLAS</sequence>
<dbReference type="CDD" id="cd00009">
    <property type="entry name" value="AAA"/>
    <property type="match status" value="1"/>
</dbReference>
<evidence type="ECO:0000313" key="20">
    <source>
        <dbReference type="Proteomes" id="UP000244005"/>
    </source>
</evidence>
<dbReference type="Gene3D" id="1.10.8.60">
    <property type="match status" value="1"/>
</dbReference>
<dbReference type="AlphaFoldDB" id="A0A2R6WDT6"/>
<evidence type="ECO:0000256" key="10">
    <source>
        <dbReference type="ARBA" id="ARBA00022840"/>
    </source>
</evidence>
<keyword evidence="6 15" id="KW-0963">Cytoplasm</keyword>
<comment type="cofactor">
    <cofactor evidence="15">
        <name>Mg(2+)</name>
        <dbReference type="ChEBI" id="CHEBI:18420"/>
    </cofactor>
    <text evidence="15">Binds 1 Mg(2+) ion per subunit.</text>
</comment>
<dbReference type="Pfam" id="PF02933">
    <property type="entry name" value="CDC48_2"/>
    <property type="match status" value="1"/>
</dbReference>
<dbReference type="CDD" id="cd19504">
    <property type="entry name" value="RecA-like_NSF-SEC18_r1-like"/>
    <property type="match status" value="1"/>
</dbReference>
<dbReference type="SUPFAM" id="SSF54585">
    <property type="entry name" value="Cdc48 domain 2-like"/>
    <property type="match status" value="1"/>
</dbReference>
<keyword evidence="7 15" id="KW-0479">Metal-binding</keyword>
<comment type="subcellular location">
    <subcellularLocation>
        <location evidence="1 15">Cytoplasm</location>
    </subcellularLocation>
</comment>
<dbReference type="PROSITE" id="PS00674">
    <property type="entry name" value="AAA"/>
    <property type="match status" value="1"/>
</dbReference>
<feature type="domain" description="AAA+ ATPase" evidence="17">
    <location>
        <begin position="279"/>
        <end position="426"/>
    </location>
</feature>
<dbReference type="FunFam" id="3.40.50.300:FF:000166">
    <property type="entry name" value="vesicle-fusing ATPase isoform X1"/>
    <property type="match status" value="1"/>
</dbReference>
<dbReference type="Proteomes" id="UP000244005">
    <property type="component" value="Unassembled WGS sequence"/>
</dbReference>
<dbReference type="FunFam" id="3.10.330.10:FF:000007">
    <property type="entry name" value="Vesicle-fusing ATPase"/>
    <property type="match status" value="1"/>
</dbReference>
<dbReference type="FunFam" id="1.10.8.60:FF:000049">
    <property type="entry name" value="Vesicle-fusing ATPase"/>
    <property type="match status" value="1"/>
</dbReference>
<gene>
    <name evidence="19" type="ORF">MARPO_0104s0033</name>
</gene>
<dbReference type="SUPFAM" id="SSF52540">
    <property type="entry name" value="P-loop containing nucleoside triphosphate hydrolases"/>
    <property type="match status" value="2"/>
</dbReference>
<evidence type="ECO:0000256" key="6">
    <source>
        <dbReference type="ARBA" id="ARBA00022490"/>
    </source>
</evidence>
<evidence type="ECO:0000256" key="14">
    <source>
        <dbReference type="ARBA" id="ARBA00048883"/>
    </source>
</evidence>
<feature type="domain" description="CDC48 N-terminal subdomain" evidence="18">
    <location>
        <begin position="39"/>
        <end position="124"/>
    </location>
</feature>
<keyword evidence="9 15" id="KW-0378">Hydrolase</keyword>
<keyword evidence="20" id="KW-1185">Reference proteome</keyword>
<evidence type="ECO:0000256" key="1">
    <source>
        <dbReference type="ARBA" id="ARBA00004496"/>
    </source>
</evidence>
<dbReference type="Gene3D" id="2.40.40.20">
    <property type="match status" value="1"/>
</dbReference>
<dbReference type="InterPro" id="IPR003960">
    <property type="entry name" value="ATPase_AAA_CS"/>
</dbReference>
<dbReference type="FunFam" id="3.40.50.300:FF:000187">
    <property type="entry name" value="Vesicular-fusion ATPase SEC18"/>
    <property type="match status" value="1"/>
</dbReference>
<feature type="compositionally biased region" description="Polar residues" evidence="16">
    <location>
        <begin position="25"/>
        <end position="40"/>
    </location>
</feature>
<dbReference type="SUPFAM" id="SSF50692">
    <property type="entry name" value="ADC-like"/>
    <property type="match status" value="1"/>
</dbReference>
<dbReference type="GO" id="GO:0006891">
    <property type="term" value="P:intra-Golgi vesicle-mediated transport"/>
    <property type="evidence" value="ECO:0000318"/>
    <property type="project" value="GO_Central"/>
</dbReference>
<dbReference type="GO" id="GO:0035494">
    <property type="term" value="P:SNARE complex disassembly"/>
    <property type="evidence" value="ECO:0007669"/>
    <property type="project" value="InterPro"/>
</dbReference>
<dbReference type="InterPro" id="IPR039812">
    <property type="entry name" value="Vesicle-fus_ATPase"/>
</dbReference>
<protein>
    <recommendedName>
        <fullName evidence="4 15">Vesicle-fusing ATPase</fullName>
        <ecNumber evidence="3 15">3.6.4.6</ecNumber>
    </recommendedName>
</protein>
<keyword evidence="10 15" id="KW-0067">ATP-binding</keyword>
<dbReference type="OrthoDB" id="9982946at2759"/>
<dbReference type="OMA" id="CFDNEIA"/>
<keyword evidence="13 15" id="KW-0653">Protein transport</keyword>
<comment type="function">
    <text evidence="15">Required for vesicle-mediated transport. Catalyzes the fusion of transport vesicles within the Golgi cisternae. Is also required for transport from the endoplasmic reticulum to the Golgi stack. Seems to function as a fusion protein required for the delivery of cargo proteins to all compartments of the Golgi stack independent of vesicle origin.</text>
</comment>
<dbReference type="Pfam" id="PF17862">
    <property type="entry name" value="AAA_lid_3"/>
    <property type="match status" value="1"/>
</dbReference>
<evidence type="ECO:0000256" key="16">
    <source>
        <dbReference type="SAM" id="MobiDB-lite"/>
    </source>
</evidence>
<dbReference type="InterPro" id="IPR003959">
    <property type="entry name" value="ATPase_AAA_core"/>
</dbReference>
<dbReference type="Pfam" id="PF00004">
    <property type="entry name" value="AAA"/>
    <property type="match status" value="2"/>
</dbReference>
<name>A0A2R6WDT6_MARPO</name>
<evidence type="ECO:0000256" key="8">
    <source>
        <dbReference type="ARBA" id="ARBA00022741"/>
    </source>
</evidence>
<dbReference type="SMART" id="SM00382">
    <property type="entry name" value="AAA"/>
    <property type="match status" value="2"/>
</dbReference>
<accession>A0A2R6WDT6</accession>
<evidence type="ECO:0000256" key="5">
    <source>
        <dbReference type="ARBA" id="ARBA00022448"/>
    </source>
</evidence>
<evidence type="ECO:0000256" key="12">
    <source>
        <dbReference type="ARBA" id="ARBA00022892"/>
    </source>
</evidence>
<dbReference type="InterPro" id="IPR041569">
    <property type="entry name" value="AAA_lid_3"/>
</dbReference>
<feature type="domain" description="AAA+ ATPase" evidence="17">
    <location>
        <begin position="559"/>
        <end position="680"/>
    </location>
</feature>
<dbReference type="Gene3D" id="3.10.330.10">
    <property type="match status" value="1"/>
</dbReference>
<dbReference type="GO" id="GO:0043001">
    <property type="term" value="P:Golgi to plasma membrane protein transport"/>
    <property type="evidence" value="ECO:0000318"/>
    <property type="project" value="GO_Central"/>
</dbReference>
<keyword evidence="8 15" id="KW-0547">Nucleotide-binding</keyword>
<dbReference type="InterPro" id="IPR009010">
    <property type="entry name" value="Asp_de-COase-like_dom_sf"/>
</dbReference>
<evidence type="ECO:0000256" key="11">
    <source>
        <dbReference type="ARBA" id="ARBA00022842"/>
    </source>
</evidence>
<dbReference type="InterPro" id="IPR003593">
    <property type="entry name" value="AAA+_ATPase"/>
</dbReference>
<dbReference type="Gramene" id="Mp6g00330.1">
    <property type="protein sequence ID" value="Mp6g00330.1.cds"/>
    <property type="gene ID" value="Mp6g00330"/>
</dbReference>
<dbReference type="Gene3D" id="3.40.50.300">
    <property type="entry name" value="P-loop containing nucleotide triphosphate hydrolases"/>
    <property type="match status" value="2"/>
</dbReference>
<dbReference type="SMART" id="SM01073">
    <property type="entry name" value="CDC48_N"/>
    <property type="match status" value="1"/>
</dbReference>
<evidence type="ECO:0000259" key="18">
    <source>
        <dbReference type="SMART" id="SM01073"/>
    </source>
</evidence>
<dbReference type="FunFam" id="2.40.40.20:FF:000012">
    <property type="entry name" value="Vesicle-fusing ATPase protein"/>
    <property type="match status" value="1"/>
</dbReference>
<evidence type="ECO:0000256" key="2">
    <source>
        <dbReference type="ARBA" id="ARBA00006914"/>
    </source>
</evidence>
<dbReference type="InterPro" id="IPR004201">
    <property type="entry name" value="Cdc48_dom2"/>
</dbReference>
<comment type="catalytic activity">
    <reaction evidence="14 15">
        <text>ATP + H2O = ADP + phosphate + H(+)</text>
        <dbReference type="Rhea" id="RHEA:13065"/>
        <dbReference type="ChEBI" id="CHEBI:15377"/>
        <dbReference type="ChEBI" id="CHEBI:15378"/>
        <dbReference type="ChEBI" id="CHEBI:30616"/>
        <dbReference type="ChEBI" id="CHEBI:43474"/>
        <dbReference type="ChEBI" id="CHEBI:456216"/>
        <dbReference type="EC" id="3.6.4.6"/>
    </reaction>
</comment>
<proteinExistence type="inferred from homology"/>
<dbReference type="PANTHER" id="PTHR23078:SF3">
    <property type="entry name" value="VESICLE-FUSING ATPASE"/>
    <property type="match status" value="1"/>
</dbReference>
<dbReference type="PANTHER" id="PTHR23078">
    <property type="entry name" value="VESICULAR-FUSION PROTEIN NSF"/>
    <property type="match status" value="1"/>
</dbReference>
<reference evidence="20" key="1">
    <citation type="journal article" date="2017" name="Cell">
        <title>Insights into land plant evolution garnered from the Marchantia polymorpha genome.</title>
        <authorList>
            <person name="Bowman J.L."/>
            <person name="Kohchi T."/>
            <person name="Yamato K.T."/>
            <person name="Jenkins J."/>
            <person name="Shu S."/>
            <person name="Ishizaki K."/>
            <person name="Yamaoka S."/>
            <person name="Nishihama R."/>
            <person name="Nakamura Y."/>
            <person name="Berger F."/>
            <person name="Adam C."/>
            <person name="Aki S.S."/>
            <person name="Althoff F."/>
            <person name="Araki T."/>
            <person name="Arteaga-Vazquez M.A."/>
            <person name="Balasubrmanian S."/>
            <person name="Barry K."/>
            <person name="Bauer D."/>
            <person name="Boehm C.R."/>
            <person name="Briginshaw L."/>
            <person name="Caballero-Perez J."/>
            <person name="Catarino B."/>
            <person name="Chen F."/>
            <person name="Chiyoda S."/>
            <person name="Chovatia M."/>
            <person name="Davies K.M."/>
            <person name="Delmans M."/>
            <person name="Demura T."/>
            <person name="Dierschke T."/>
            <person name="Dolan L."/>
            <person name="Dorantes-Acosta A.E."/>
            <person name="Eklund D.M."/>
            <person name="Florent S.N."/>
            <person name="Flores-Sandoval E."/>
            <person name="Fujiyama A."/>
            <person name="Fukuzawa H."/>
            <person name="Galik B."/>
            <person name="Grimanelli D."/>
            <person name="Grimwood J."/>
            <person name="Grossniklaus U."/>
            <person name="Hamada T."/>
            <person name="Haseloff J."/>
            <person name="Hetherington A.J."/>
            <person name="Higo A."/>
            <person name="Hirakawa Y."/>
            <person name="Hundley H.N."/>
            <person name="Ikeda Y."/>
            <person name="Inoue K."/>
            <person name="Inoue S.I."/>
            <person name="Ishida S."/>
            <person name="Jia Q."/>
            <person name="Kakita M."/>
            <person name="Kanazawa T."/>
            <person name="Kawai Y."/>
            <person name="Kawashima T."/>
            <person name="Kennedy M."/>
            <person name="Kinose K."/>
            <person name="Kinoshita T."/>
            <person name="Kohara Y."/>
            <person name="Koide E."/>
            <person name="Komatsu K."/>
            <person name="Kopischke S."/>
            <person name="Kubo M."/>
            <person name="Kyozuka J."/>
            <person name="Lagercrantz U."/>
            <person name="Lin S.S."/>
            <person name="Lindquist E."/>
            <person name="Lipzen A.M."/>
            <person name="Lu C.W."/>
            <person name="De Luna E."/>
            <person name="Martienssen R.A."/>
            <person name="Minamino N."/>
            <person name="Mizutani M."/>
            <person name="Mizutani M."/>
            <person name="Mochizuki N."/>
            <person name="Monte I."/>
            <person name="Mosher R."/>
            <person name="Nagasaki H."/>
            <person name="Nakagami H."/>
            <person name="Naramoto S."/>
            <person name="Nishitani K."/>
            <person name="Ohtani M."/>
            <person name="Okamoto T."/>
            <person name="Okumura M."/>
            <person name="Phillips J."/>
            <person name="Pollak B."/>
            <person name="Reinders A."/>
            <person name="Rovekamp M."/>
            <person name="Sano R."/>
            <person name="Sawa S."/>
            <person name="Schmid M.W."/>
            <person name="Shirakawa M."/>
            <person name="Solano R."/>
            <person name="Spunde A."/>
            <person name="Suetsugu N."/>
            <person name="Sugano S."/>
            <person name="Sugiyama A."/>
            <person name="Sun R."/>
            <person name="Suzuki Y."/>
            <person name="Takenaka M."/>
            <person name="Takezawa D."/>
            <person name="Tomogane H."/>
            <person name="Tsuzuki M."/>
            <person name="Ueda T."/>
            <person name="Umeda M."/>
            <person name="Ward J.M."/>
            <person name="Watanabe Y."/>
            <person name="Yazaki K."/>
            <person name="Yokoyama R."/>
            <person name="Yoshitake Y."/>
            <person name="Yotsui I."/>
            <person name="Zachgo S."/>
            <person name="Schmutz J."/>
        </authorList>
    </citation>
    <scope>NUCLEOTIDE SEQUENCE [LARGE SCALE GENOMIC DNA]</scope>
    <source>
        <strain evidence="20">Tak-1</strain>
    </source>
</reference>
<evidence type="ECO:0000256" key="4">
    <source>
        <dbReference type="ARBA" id="ARBA00019912"/>
    </source>
</evidence>
<keyword evidence="11 15" id="KW-0460">Magnesium</keyword>
<dbReference type="InterPro" id="IPR027417">
    <property type="entry name" value="P-loop_NTPase"/>
</dbReference>
<evidence type="ECO:0000256" key="9">
    <source>
        <dbReference type="ARBA" id="ARBA00022801"/>
    </source>
</evidence>
<evidence type="ECO:0000259" key="17">
    <source>
        <dbReference type="SMART" id="SM00382"/>
    </source>
</evidence>
<dbReference type="EMBL" id="KZ772776">
    <property type="protein sequence ID" value="PTQ32004.1"/>
    <property type="molecule type" value="Genomic_DNA"/>
</dbReference>
<dbReference type="GO" id="GO:0005524">
    <property type="term" value="F:ATP binding"/>
    <property type="evidence" value="ECO:0007669"/>
    <property type="project" value="UniProtKB-UniRule"/>
</dbReference>
<evidence type="ECO:0000256" key="15">
    <source>
        <dbReference type="RuleBase" id="RU367045"/>
    </source>
</evidence>
<keyword evidence="5 15" id="KW-0813">Transport</keyword>
<evidence type="ECO:0000256" key="7">
    <source>
        <dbReference type="ARBA" id="ARBA00022723"/>
    </source>
</evidence>
<keyword evidence="12 15" id="KW-0931">ER-Golgi transport</keyword>
<feature type="region of interest" description="Disordered" evidence="16">
    <location>
        <begin position="1"/>
        <end position="40"/>
    </location>
</feature>